<dbReference type="PRINTS" id="PR00413">
    <property type="entry name" value="HADHALOGNASE"/>
</dbReference>
<organism evidence="4 5">
    <name type="scientific">Chungangia koreensis</name>
    <dbReference type="NCBI Taxonomy" id="752657"/>
    <lineage>
        <taxon>Bacteria</taxon>
        <taxon>Bacillati</taxon>
        <taxon>Bacillota</taxon>
        <taxon>Bacilli</taxon>
        <taxon>Lactobacillales</taxon>
        <taxon>Chungangia</taxon>
    </lineage>
</organism>
<dbReference type="InterPro" id="IPR023214">
    <property type="entry name" value="HAD_sf"/>
</dbReference>
<dbReference type="Pfam" id="PF00702">
    <property type="entry name" value="Hydrolase"/>
    <property type="match status" value="1"/>
</dbReference>
<dbReference type="Gene3D" id="1.10.150.240">
    <property type="entry name" value="Putative phosphatase, domain 2"/>
    <property type="match status" value="1"/>
</dbReference>
<evidence type="ECO:0000256" key="3">
    <source>
        <dbReference type="ARBA" id="ARBA00022842"/>
    </source>
</evidence>
<keyword evidence="3" id="KW-0460">Magnesium</keyword>
<dbReference type="InterPro" id="IPR023198">
    <property type="entry name" value="PGP-like_dom2"/>
</dbReference>
<comment type="cofactor">
    <cofactor evidence="1">
        <name>Mg(2+)</name>
        <dbReference type="ChEBI" id="CHEBI:18420"/>
    </cofactor>
</comment>
<evidence type="ECO:0000256" key="2">
    <source>
        <dbReference type="ARBA" id="ARBA00022801"/>
    </source>
</evidence>
<protein>
    <submittedName>
        <fullName evidence="4">HAD family hydrolase</fullName>
        <ecNumber evidence="4">3.1.3.-</ecNumber>
    </submittedName>
</protein>
<keyword evidence="2 4" id="KW-0378">Hydrolase</keyword>
<dbReference type="EMBL" id="JBHSEC010000003">
    <property type="protein sequence ID" value="MFC4409604.1"/>
    <property type="molecule type" value="Genomic_DNA"/>
</dbReference>
<evidence type="ECO:0000256" key="1">
    <source>
        <dbReference type="ARBA" id="ARBA00001946"/>
    </source>
</evidence>
<evidence type="ECO:0000313" key="5">
    <source>
        <dbReference type="Proteomes" id="UP001595817"/>
    </source>
</evidence>
<dbReference type="SFLD" id="SFLDG01129">
    <property type="entry name" value="C1.5:_HAD__Beta-PGM__Phosphata"/>
    <property type="match status" value="1"/>
</dbReference>
<dbReference type="SUPFAM" id="SSF56784">
    <property type="entry name" value="HAD-like"/>
    <property type="match status" value="1"/>
</dbReference>
<name>A0ABV8X3A2_9LACT</name>
<dbReference type="EC" id="3.1.3.-" evidence="4"/>
<proteinExistence type="predicted"/>
<comment type="caution">
    <text evidence="4">The sequence shown here is derived from an EMBL/GenBank/DDBJ whole genome shotgun (WGS) entry which is preliminary data.</text>
</comment>
<accession>A0ABV8X3A2</accession>
<gene>
    <name evidence="4" type="ORF">ACFOZY_04025</name>
</gene>
<dbReference type="SFLD" id="SFLDS00003">
    <property type="entry name" value="Haloacid_Dehalogenase"/>
    <property type="match status" value="1"/>
</dbReference>
<dbReference type="NCBIfam" id="TIGR01549">
    <property type="entry name" value="HAD-SF-IA-v1"/>
    <property type="match status" value="1"/>
</dbReference>
<evidence type="ECO:0000313" key="4">
    <source>
        <dbReference type="EMBL" id="MFC4409604.1"/>
    </source>
</evidence>
<dbReference type="Proteomes" id="UP001595817">
    <property type="component" value="Unassembled WGS sequence"/>
</dbReference>
<dbReference type="RefSeq" id="WP_378152523.1">
    <property type="nucleotide sequence ID" value="NZ_JBHSEC010000003.1"/>
</dbReference>
<dbReference type="GO" id="GO:0016787">
    <property type="term" value="F:hydrolase activity"/>
    <property type="evidence" value="ECO:0007669"/>
    <property type="project" value="UniProtKB-KW"/>
</dbReference>
<reference evidence="5" key="1">
    <citation type="journal article" date="2019" name="Int. J. Syst. Evol. Microbiol.">
        <title>The Global Catalogue of Microorganisms (GCM) 10K type strain sequencing project: providing services to taxonomists for standard genome sequencing and annotation.</title>
        <authorList>
            <consortium name="The Broad Institute Genomics Platform"/>
            <consortium name="The Broad Institute Genome Sequencing Center for Infectious Disease"/>
            <person name="Wu L."/>
            <person name="Ma J."/>
        </authorList>
    </citation>
    <scope>NUCLEOTIDE SEQUENCE [LARGE SCALE GENOMIC DNA]</scope>
    <source>
        <strain evidence="5">CCUG 59778</strain>
    </source>
</reference>
<dbReference type="PANTHER" id="PTHR46470">
    <property type="entry name" value="N-ACYLNEURAMINATE-9-PHOSPHATASE"/>
    <property type="match status" value="1"/>
</dbReference>
<sequence>MKKWITFDLDGTLMQNPFVGQVFPEIERLVLEKVGGIGNVLPDILAEHTLRIDANRWVEAYDWDDIVSTFLRKNNISDSIDIEKIVCQYCHAPSIYLLEDEVIEVLNTLKKSGYALAAVTNGYLKYQKPVMDALQLTPLFDIIITPSEAGYAKPDPRIFNGVNGEIAFHVGDRLEHDVRSAYEAGVPSVLINRSLPEKIQRLPIVDRVNHSDVAEFLLNKLNCETKMGLTELPHWGKPTYIIHSIKELVILLSDNEY</sequence>
<dbReference type="InterPro" id="IPR051400">
    <property type="entry name" value="HAD-like_hydrolase"/>
</dbReference>
<keyword evidence="5" id="KW-1185">Reference proteome</keyword>
<dbReference type="Gene3D" id="3.40.50.1000">
    <property type="entry name" value="HAD superfamily/HAD-like"/>
    <property type="match status" value="1"/>
</dbReference>
<dbReference type="InterPro" id="IPR036412">
    <property type="entry name" value="HAD-like_sf"/>
</dbReference>
<dbReference type="InterPro" id="IPR006439">
    <property type="entry name" value="HAD-SF_hydro_IA"/>
</dbReference>